<keyword evidence="5" id="KW-1185">Reference proteome</keyword>
<keyword evidence="1" id="KW-0597">Phosphoprotein</keyword>
<dbReference type="InterPro" id="IPR007492">
    <property type="entry name" value="LytTR_DNA-bd_dom"/>
</dbReference>
<organism evidence="4 5">
    <name type="scientific">Flavobacterium taihuense</name>
    <dbReference type="NCBI Taxonomy" id="2857508"/>
    <lineage>
        <taxon>Bacteria</taxon>
        <taxon>Pseudomonadati</taxon>
        <taxon>Bacteroidota</taxon>
        <taxon>Flavobacteriia</taxon>
        <taxon>Flavobacteriales</taxon>
        <taxon>Flavobacteriaceae</taxon>
        <taxon>Flavobacterium</taxon>
    </lineage>
</organism>
<dbReference type="EMBL" id="JAHWYN010000010">
    <property type="protein sequence ID" value="MBW4361357.1"/>
    <property type="molecule type" value="Genomic_DNA"/>
</dbReference>
<feature type="domain" description="Response regulatory" evidence="2">
    <location>
        <begin position="7"/>
        <end position="118"/>
    </location>
</feature>
<accession>A0ABS6XYB1</accession>
<name>A0ABS6XYB1_9FLAO</name>
<dbReference type="SMART" id="SM00448">
    <property type="entry name" value="REC"/>
    <property type="match status" value="1"/>
</dbReference>
<sequence length="244" mass="28193">MTPTRINCIIIEDELPASILLEMHIGKFDFLELKGKFMSTNNALNFLKTQKIDLIFLDINLPGKSGIEFAKSLPKDIGIIFTTANPQYAVEGFELEAVDYLLKPISFDRFSKAIHKYCKIQKTNQEFEQLSKAETERPFVFVKCERKTLKLYLDEIDYFESQGNYLLIHTESDCFKTHQSITEMIEKLPEGFFCRIHRSFLITLKKVSQFNSRSVTIKNKVLPIGRLYASKTNDLLQSIVKINS</sequence>
<dbReference type="InterPro" id="IPR046947">
    <property type="entry name" value="LytR-like"/>
</dbReference>
<dbReference type="Pfam" id="PF04397">
    <property type="entry name" value="LytTR"/>
    <property type="match status" value="1"/>
</dbReference>
<dbReference type="SMART" id="SM00850">
    <property type="entry name" value="LytTR"/>
    <property type="match status" value="1"/>
</dbReference>
<feature type="modified residue" description="4-aspartylphosphate" evidence="1">
    <location>
        <position position="58"/>
    </location>
</feature>
<dbReference type="Proteomes" id="UP000812031">
    <property type="component" value="Unassembled WGS sequence"/>
</dbReference>
<dbReference type="PANTHER" id="PTHR37299">
    <property type="entry name" value="TRANSCRIPTIONAL REGULATOR-RELATED"/>
    <property type="match status" value="1"/>
</dbReference>
<protein>
    <submittedName>
        <fullName evidence="4">LytTR family DNA-binding domain-containing protein</fullName>
    </submittedName>
</protein>
<evidence type="ECO:0000259" key="3">
    <source>
        <dbReference type="PROSITE" id="PS50930"/>
    </source>
</evidence>
<keyword evidence="4" id="KW-0238">DNA-binding</keyword>
<comment type="caution">
    <text evidence="4">The sequence shown here is derived from an EMBL/GenBank/DDBJ whole genome shotgun (WGS) entry which is preliminary data.</text>
</comment>
<dbReference type="Pfam" id="PF00072">
    <property type="entry name" value="Response_reg"/>
    <property type="match status" value="1"/>
</dbReference>
<reference evidence="4 5" key="1">
    <citation type="submission" date="2021-07" db="EMBL/GenBank/DDBJ databases">
        <title>Flavobacterium sp. nov. isolated from sediment on the Taihu Lake.</title>
        <authorList>
            <person name="Qu J.-H."/>
        </authorList>
    </citation>
    <scope>NUCLEOTIDE SEQUENCE [LARGE SCALE GENOMIC DNA]</scope>
    <source>
        <strain evidence="4 5">NAS39</strain>
    </source>
</reference>
<dbReference type="RefSeq" id="WP_219317861.1">
    <property type="nucleotide sequence ID" value="NZ_JAHWYN010000010.1"/>
</dbReference>
<dbReference type="PANTHER" id="PTHR37299:SF1">
    <property type="entry name" value="STAGE 0 SPORULATION PROTEIN A HOMOLOG"/>
    <property type="match status" value="1"/>
</dbReference>
<gene>
    <name evidence="4" type="ORF">KZH69_12765</name>
</gene>
<feature type="domain" description="HTH LytTR-type" evidence="3">
    <location>
        <begin position="139"/>
        <end position="238"/>
    </location>
</feature>
<evidence type="ECO:0000313" key="5">
    <source>
        <dbReference type="Proteomes" id="UP000812031"/>
    </source>
</evidence>
<evidence type="ECO:0000313" key="4">
    <source>
        <dbReference type="EMBL" id="MBW4361357.1"/>
    </source>
</evidence>
<dbReference type="PROSITE" id="PS50930">
    <property type="entry name" value="HTH_LYTTR"/>
    <property type="match status" value="1"/>
</dbReference>
<dbReference type="GO" id="GO:0003677">
    <property type="term" value="F:DNA binding"/>
    <property type="evidence" value="ECO:0007669"/>
    <property type="project" value="UniProtKB-KW"/>
</dbReference>
<evidence type="ECO:0000259" key="2">
    <source>
        <dbReference type="PROSITE" id="PS50110"/>
    </source>
</evidence>
<proteinExistence type="predicted"/>
<evidence type="ECO:0000256" key="1">
    <source>
        <dbReference type="PROSITE-ProRule" id="PRU00169"/>
    </source>
</evidence>
<dbReference type="PROSITE" id="PS50110">
    <property type="entry name" value="RESPONSE_REGULATORY"/>
    <property type="match status" value="1"/>
</dbReference>
<dbReference type="InterPro" id="IPR001789">
    <property type="entry name" value="Sig_transdc_resp-reg_receiver"/>
</dbReference>